<evidence type="ECO:0000313" key="2">
    <source>
        <dbReference type="Proteomes" id="UP000310689"/>
    </source>
</evidence>
<evidence type="ECO:0000313" key="1">
    <source>
        <dbReference type="EMBL" id="TIB27614.1"/>
    </source>
</evidence>
<comment type="caution">
    <text evidence="1">The sequence shown here is derived from an EMBL/GenBank/DDBJ whole genome shotgun (WGS) entry which is preliminary data.</text>
</comment>
<proteinExistence type="predicted"/>
<dbReference type="Proteomes" id="UP000310689">
    <property type="component" value="Unassembled WGS sequence"/>
</dbReference>
<reference evidence="1 2" key="1">
    <citation type="submission" date="2019-03" db="EMBL/GenBank/DDBJ databases">
        <title>Sequencing 23 genomes of Wallemia ichthyophaga.</title>
        <authorList>
            <person name="Gostincar C."/>
        </authorList>
    </citation>
    <scope>NUCLEOTIDE SEQUENCE [LARGE SCALE GENOMIC DNA]</scope>
    <source>
        <strain evidence="1 2">EXF-6200</strain>
    </source>
</reference>
<gene>
    <name evidence="1" type="ORF">E3P86_04072</name>
</gene>
<dbReference type="EMBL" id="SPOI01000444">
    <property type="protein sequence ID" value="TIB27614.1"/>
    <property type="molecule type" value="Genomic_DNA"/>
</dbReference>
<organism evidence="1 2">
    <name type="scientific">Wallemia ichthyophaga</name>
    <dbReference type="NCBI Taxonomy" id="245174"/>
    <lineage>
        <taxon>Eukaryota</taxon>
        <taxon>Fungi</taxon>
        <taxon>Dikarya</taxon>
        <taxon>Basidiomycota</taxon>
        <taxon>Wallemiomycotina</taxon>
        <taxon>Wallemiomycetes</taxon>
        <taxon>Wallemiales</taxon>
        <taxon>Wallemiaceae</taxon>
        <taxon>Wallemia</taxon>
    </lineage>
</organism>
<accession>A0A4V4M3W1</accession>
<name>A0A4V4M3W1_WALIC</name>
<dbReference type="AlphaFoldDB" id="A0A4V4M3W1"/>
<sequence>MASNAQFEEMLAMMNREREKEKKKLFYAEDEKTETAIKNDWGFLVNPKQRKEDATPLASVKYMSKTKL</sequence>
<protein>
    <submittedName>
        <fullName evidence="1">Uncharacterized protein</fullName>
    </submittedName>
</protein>